<dbReference type="Gene3D" id="3.90.79.10">
    <property type="entry name" value="Nucleoside Triphosphate Pyrophosphohydrolase"/>
    <property type="match status" value="1"/>
</dbReference>
<dbReference type="PROSITE" id="PS51462">
    <property type="entry name" value="NUDIX"/>
    <property type="match status" value="1"/>
</dbReference>
<dbReference type="InterPro" id="IPR015797">
    <property type="entry name" value="NUDIX_hydrolase-like_dom_sf"/>
</dbReference>
<dbReference type="GO" id="GO:0035529">
    <property type="term" value="F:NADH pyrophosphatase activity"/>
    <property type="evidence" value="ECO:0007669"/>
    <property type="project" value="UniProtKB-UniRule"/>
</dbReference>
<protein>
    <recommendedName>
        <fullName evidence="3">Nudix hydrolase</fullName>
        <shortName evidence="3">AtNUDT</shortName>
        <ecNumber evidence="3">3.6.1.13</ecNumber>
        <ecNumber evidence="3">3.6.1.22</ecNumber>
    </recommendedName>
    <alternativeName>
        <fullName evidence="3">ADP-ribose pyrophosphatase</fullName>
    </alternativeName>
    <alternativeName>
        <fullName evidence="3">NADH pyrophosphatase</fullName>
    </alternativeName>
</protein>
<reference evidence="6" key="1">
    <citation type="journal article" date="2013" name="Nat. Genet.">
        <title>The Capsella rubella genome and the genomic consequences of rapid mating system evolution.</title>
        <authorList>
            <person name="Slotte T."/>
            <person name="Hazzouri K.M."/>
            <person name="Agren J.A."/>
            <person name="Koenig D."/>
            <person name="Maumus F."/>
            <person name="Guo Y.L."/>
            <person name="Steige K."/>
            <person name="Platts A.E."/>
            <person name="Escobar J.S."/>
            <person name="Newman L.K."/>
            <person name="Wang W."/>
            <person name="Mandakova T."/>
            <person name="Vello E."/>
            <person name="Smith L.M."/>
            <person name="Henz S.R."/>
            <person name="Steffen J."/>
            <person name="Takuno S."/>
            <person name="Brandvain Y."/>
            <person name="Coop G."/>
            <person name="Andolfatto P."/>
            <person name="Hu T.T."/>
            <person name="Blanchette M."/>
            <person name="Clark R.M."/>
            <person name="Quesneville H."/>
            <person name="Nordborg M."/>
            <person name="Gaut B.S."/>
            <person name="Lysak M.A."/>
            <person name="Jenkins J."/>
            <person name="Grimwood J."/>
            <person name="Chapman J."/>
            <person name="Prochnik S."/>
            <person name="Shu S."/>
            <person name="Rokhsar D."/>
            <person name="Schmutz J."/>
            <person name="Weigel D."/>
            <person name="Wright S.I."/>
        </authorList>
    </citation>
    <scope>NUCLEOTIDE SEQUENCE [LARGE SCALE GENOMIC DNA]</scope>
    <source>
        <strain evidence="6">cv. Monte Gargano</strain>
    </source>
</reference>
<dbReference type="GO" id="GO:0046872">
    <property type="term" value="F:metal ion binding"/>
    <property type="evidence" value="ECO:0007669"/>
    <property type="project" value="UniProtKB-UniRule"/>
</dbReference>
<proteinExistence type="inferred from homology"/>
<dbReference type="Gene3D" id="3.40.630.30">
    <property type="match status" value="1"/>
</dbReference>
<comment type="catalytic activity">
    <reaction evidence="3">
        <text>NAD(+) + H2O = beta-nicotinamide D-ribonucleotide + AMP + 2 H(+)</text>
        <dbReference type="Rhea" id="RHEA:11800"/>
        <dbReference type="ChEBI" id="CHEBI:14649"/>
        <dbReference type="ChEBI" id="CHEBI:15377"/>
        <dbReference type="ChEBI" id="CHEBI:15378"/>
        <dbReference type="ChEBI" id="CHEBI:57540"/>
        <dbReference type="ChEBI" id="CHEBI:456215"/>
        <dbReference type="EC" id="3.6.1.22"/>
    </reaction>
</comment>
<evidence type="ECO:0000256" key="1">
    <source>
        <dbReference type="ARBA" id="ARBA00005582"/>
    </source>
</evidence>
<dbReference type="PANTHER" id="PTHR13994:SF26">
    <property type="entry name" value="NUDIX HYDROLASE 5-RELATED"/>
    <property type="match status" value="1"/>
</dbReference>
<dbReference type="EMBL" id="KB870807">
    <property type="protein sequence ID" value="EOA33072.1"/>
    <property type="molecule type" value="Genomic_DNA"/>
</dbReference>
<sequence length="255" mass="29027">IEDNYGGVYVNLTEPMTIEDFVPKLRASLVEWKIQEKKGIWIKLADGLDNLIAPAKTFLFTFGDLLSAQGFVCHHAEKEYTMLTSWISELPNTLPANASHRIVVGGYVLNKKTKEVLVVHEIDGPFKDTGVWKLHTGVIEEGENVWEGSLREVEEVTGLEPITFEIKKQDSEILDAKWMPIEEYVNQPWNQNKEFFKFLANICLKRSQEMEYMGFSTVRTTTSTGRESYIYCNTDQPNLLNATRDLASTSTPTSH</sequence>
<dbReference type="Pfam" id="PF18290">
    <property type="entry name" value="Nudix_hydro"/>
    <property type="match status" value="1"/>
</dbReference>
<comment type="function">
    <text evidence="3">Mediates the hydrolysis of some nucleoside diphosphate derivatives, possibly using both NADH and ADP-ribose as substrates.</text>
</comment>
<organism evidence="5 6">
    <name type="scientific">Capsella rubella</name>
    <dbReference type="NCBI Taxonomy" id="81985"/>
    <lineage>
        <taxon>Eukaryota</taxon>
        <taxon>Viridiplantae</taxon>
        <taxon>Streptophyta</taxon>
        <taxon>Embryophyta</taxon>
        <taxon>Tracheophyta</taxon>
        <taxon>Spermatophyta</taxon>
        <taxon>Magnoliopsida</taxon>
        <taxon>eudicotyledons</taxon>
        <taxon>Gunneridae</taxon>
        <taxon>Pentapetalae</taxon>
        <taxon>rosids</taxon>
        <taxon>malvids</taxon>
        <taxon>Brassicales</taxon>
        <taxon>Brassicaceae</taxon>
        <taxon>Camelineae</taxon>
        <taxon>Capsella</taxon>
    </lineage>
</organism>
<feature type="non-terminal residue" evidence="5">
    <location>
        <position position="1"/>
    </location>
</feature>
<evidence type="ECO:0000256" key="3">
    <source>
        <dbReference type="RuleBase" id="RU368106"/>
    </source>
</evidence>
<dbReference type="STRING" id="81985.R0GBH9"/>
<dbReference type="Proteomes" id="UP000029121">
    <property type="component" value="Unassembled WGS sequence"/>
</dbReference>
<dbReference type="AlphaFoldDB" id="R0GBH9"/>
<dbReference type="EC" id="3.6.1.22" evidence="3"/>
<dbReference type="eggNOG" id="KOG0648">
    <property type="taxonomic scope" value="Eukaryota"/>
</dbReference>
<comment type="catalytic activity">
    <reaction evidence="3">
        <text>ADP-D-ribose + H2O = D-ribose 5-phosphate + AMP + 2 H(+)</text>
        <dbReference type="Rhea" id="RHEA:10412"/>
        <dbReference type="ChEBI" id="CHEBI:15377"/>
        <dbReference type="ChEBI" id="CHEBI:15378"/>
        <dbReference type="ChEBI" id="CHEBI:57967"/>
        <dbReference type="ChEBI" id="CHEBI:78346"/>
        <dbReference type="ChEBI" id="CHEBI:456215"/>
        <dbReference type="EC" id="3.6.1.13"/>
    </reaction>
</comment>
<evidence type="ECO:0000313" key="6">
    <source>
        <dbReference type="Proteomes" id="UP000029121"/>
    </source>
</evidence>
<keyword evidence="3" id="KW-0460">Magnesium</keyword>
<comment type="catalytic activity">
    <reaction evidence="3">
        <text>NADH + H2O = reduced beta-nicotinamide D-ribonucleotide + AMP + 2 H(+)</text>
        <dbReference type="Rhea" id="RHEA:48868"/>
        <dbReference type="ChEBI" id="CHEBI:15377"/>
        <dbReference type="ChEBI" id="CHEBI:15378"/>
        <dbReference type="ChEBI" id="CHEBI:57945"/>
        <dbReference type="ChEBI" id="CHEBI:90832"/>
        <dbReference type="ChEBI" id="CHEBI:456215"/>
        <dbReference type="EC" id="3.6.1.22"/>
    </reaction>
</comment>
<dbReference type="InterPro" id="IPR000086">
    <property type="entry name" value="NUDIX_hydrolase_dom"/>
</dbReference>
<dbReference type="InterPro" id="IPR003293">
    <property type="entry name" value="Nudix_hydrolase6-like"/>
</dbReference>
<feature type="domain" description="Nudix hydrolase" evidence="4">
    <location>
        <begin position="99"/>
        <end position="255"/>
    </location>
</feature>
<evidence type="ECO:0000259" key="4">
    <source>
        <dbReference type="PROSITE" id="PS51462"/>
    </source>
</evidence>
<dbReference type="SUPFAM" id="SSF55811">
    <property type="entry name" value="Nudix"/>
    <property type="match status" value="1"/>
</dbReference>
<keyword evidence="2 3" id="KW-0378">Hydrolase</keyword>
<evidence type="ECO:0000256" key="2">
    <source>
        <dbReference type="ARBA" id="ARBA00022801"/>
    </source>
</evidence>
<gene>
    <name evidence="5" type="ORF">CARUB_v10016409mg</name>
</gene>
<keyword evidence="3" id="KW-0479">Metal-binding</keyword>
<name>R0GBH9_9BRAS</name>
<dbReference type="PANTHER" id="PTHR13994">
    <property type="entry name" value="NUDIX HYDROLASE RELATED"/>
    <property type="match status" value="1"/>
</dbReference>
<dbReference type="GO" id="GO:0051287">
    <property type="term" value="F:NAD binding"/>
    <property type="evidence" value="ECO:0007669"/>
    <property type="project" value="UniProtKB-UniRule"/>
</dbReference>
<accession>R0GBH9</accession>
<keyword evidence="6" id="KW-1185">Reference proteome</keyword>
<dbReference type="GO" id="GO:0047631">
    <property type="term" value="F:ADP-ribose diphosphatase activity"/>
    <property type="evidence" value="ECO:0007669"/>
    <property type="project" value="UniProtKB-UniRule"/>
</dbReference>
<comment type="similarity">
    <text evidence="1 3">Belongs to the Nudix hydrolase family.</text>
</comment>
<dbReference type="EC" id="3.6.1.13" evidence="3"/>
<evidence type="ECO:0000313" key="5">
    <source>
        <dbReference type="EMBL" id="EOA33072.1"/>
    </source>
</evidence>
<dbReference type="Pfam" id="PF00293">
    <property type="entry name" value="NUDIX"/>
    <property type="match status" value="1"/>
</dbReference>
<dbReference type="InterPro" id="IPR040618">
    <property type="entry name" value="Pre-Nudix"/>
</dbReference>
<comment type="cofactor">
    <cofactor evidence="3">
        <name>Mg(2+)</name>
        <dbReference type="ChEBI" id="CHEBI:18420"/>
    </cofactor>
</comment>